<protein>
    <submittedName>
        <fullName evidence="1">Uncharacterized protein</fullName>
    </submittedName>
</protein>
<reference evidence="1 2" key="1">
    <citation type="submission" date="2015-03" db="EMBL/GenBank/DDBJ databases">
        <authorList>
            <consortium name="Pathogen Informatics"/>
        </authorList>
    </citation>
    <scope>NUCLEOTIDE SEQUENCE [LARGE SCALE GENOMIC DNA]</scope>
    <source>
        <strain evidence="1 2">3476</strain>
    </source>
</reference>
<gene>
    <name evidence="1" type="ORF">ERS008202_01704</name>
</gene>
<dbReference type="EMBL" id="CQPC01000017">
    <property type="protein sequence ID" value="CNU03291.1"/>
    <property type="molecule type" value="Genomic_DNA"/>
</dbReference>
<dbReference type="Proteomes" id="UP000039541">
    <property type="component" value="Unassembled WGS sequence"/>
</dbReference>
<accession>A0A655CAY2</accession>
<proteinExistence type="predicted"/>
<dbReference type="AlphaFoldDB" id="A0A655CAY2"/>
<organism evidence="1 2">
    <name type="scientific">Salmonella enterica subsp. enterica serovar Bovismorbificans</name>
    <dbReference type="NCBI Taxonomy" id="58097"/>
    <lineage>
        <taxon>Bacteria</taxon>
        <taxon>Pseudomonadati</taxon>
        <taxon>Pseudomonadota</taxon>
        <taxon>Gammaproteobacteria</taxon>
        <taxon>Enterobacterales</taxon>
        <taxon>Enterobacteriaceae</taxon>
        <taxon>Salmonella</taxon>
    </lineage>
</organism>
<name>A0A655CAY2_SALET</name>
<evidence type="ECO:0000313" key="1">
    <source>
        <dbReference type="EMBL" id="CNU03291.1"/>
    </source>
</evidence>
<sequence length="59" mass="6881">MTLAELIQLLLMLFRGGQPAREVFLRLELNAQRSAQRLPILSKRLLLLQQRLRLAFIPL</sequence>
<evidence type="ECO:0000313" key="2">
    <source>
        <dbReference type="Proteomes" id="UP000039541"/>
    </source>
</evidence>